<name>A0A804NKH8_MAIZE</name>
<dbReference type="Proteomes" id="UP000007305">
    <property type="component" value="Chromosome 4"/>
</dbReference>
<reference evidence="2" key="2">
    <citation type="submission" date="2019-07" db="EMBL/GenBank/DDBJ databases">
        <authorList>
            <person name="Seetharam A."/>
            <person name="Woodhouse M."/>
            <person name="Cannon E."/>
        </authorList>
    </citation>
    <scope>NUCLEOTIDE SEQUENCE [LARGE SCALE GENOMIC DNA]</scope>
    <source>
        <strain evidence="2">cv. B73</strain>
    </source>
</reference>
<reference evidence="3" key="1">
    <citation type="journal article" date="2009" name="Science">
        <title>The B73 maize genome: complexity, diversity, and dynamics.</title>
        <authorList>
            <person name="Schnable P.S."/>
            <person name="Ware D."/>
            <person name="Fulton R.S."/>
            <person name="Stein J.C."/>
            <person name="Wei F."/>
            <person name="Pasternak S."/>
            <person name="Liang C."/>
            <person name="Zhang J."/>
            <person name="Fulton L."/>
            <person name="Graves T.A."/>
            <person name="Minx P."/>
            <person name="Reily A.D."/>
            <person name="Courtney L."/>
            <person name="Kruchowski S.S."/>
            <person name="Tomlinson C."/>
            <person name="Strong C."/>
            <person name="Delehaunty K."/>
            <person name="Fronick C."/>
            <person name="Courtney B."/>
            <person name="Rock S.M."/>
            <person name="Belter E."/>
            <person name="Du F."/>
            <person name="Kim K."/>
            <person name="Abbott R.M."/>
            <person name="Cotton M."/>
            <person name="Levy A."/>
            <person name="Marchetto P."/>
            <person name="Ochoa K."/>
            <person name="Jackson S.M."/>
            <person name="Gillam B."/>
            <person name="Chen W."/>
            <person name="Yan L."/>
            <person name="Higginbotham J."/>
            <person name="Cardenas M."/>
            <person name="Waligorski J."/>
            <person name="Applebaum E."/>
            <person name="Phelps L."/>
            <person name="Falcone J."/>
            <person name="Kanchi K."/>
            <person name="Thane T."/>
            <person name="Scimone A."/>
            <person name="Thane N."/>
            <person name="Henke J."/>
            <person name="Wang T."/>
            <person name="Ruppert J."/>
            <person name="Shah N."/>
            <person name="Rotter K."/>
            <person name="Hodges J."/>
            <person name="Ingenthron E."/>
            <person name="Cordes M."/>
            <person name="Kohlberg S."/>
            <person name="Sgro J."/>
            <person name="Delgado B."/>
            <person name="Mead K."/>
            <person name="Chinwalla A."/>
            <person name="Leonard S."/>
            <person name="Crouse K."/>
            <person name="Collura K."/>
            <person name="Kudrna D."/>
            <person name="Currie J."/>
            <person name="He R."/>
            <person name="Angelova A."/>
            <person name="Rajasekar S."/>
            <person name="Mueller T."/>
            <person name="Lomeli R."/>
            <person name="Scara G."/>
            <person name="Ko A."/>
            <person name="Delaney K."/>
            <person name="Wissotski M."/>
            <person name="Lopez G."/>
            <person name="Campos D."/>
            <person name="Braidotti M."/>
            <person name="Ashley E."/>
            <person name="Golser W."/>
            <person name="Kim H."/>
            <person name="Lee S."/>
            <person name="Lin J."/>
            <person name="Dujmic Z."/>
            <person name="Kim W."/>
            <person name="Talag J."/>
            <person name="Zuccolo A."/>
            <person name="Fan C."/>
            <person name="Sebastian A."/>
            <person name="Kramer M."/>
            <person name="Spiegel L."/>
            <person name="Nascimento L."/>
            <person name="Zutavern T."/>
            <person name="Miller B."/>
            <person name="Ambroise C."/>
            <person name="Muller S."/>
            <person name="Spooner W."/>
            <person name="Narechania A."/>
            <person name="Ren L."/>
            <person name="Wei S."/>
            <person name="Kumari S."/>
            <person name="Faga B."/>
            <person name="Levy M.J."/>
            <person name="McMahan L."/>
            <person name="Van Buren P."/>
            <person name="Vaughn M.W."/>
            <person name="Ying K."/>
            <person name="Yeh C.-T."/>
            <person name="Emrich S.J."/>
            <person name="Jia Y."/>
            <person name="Kalyanaraman A."/>
            <person name="Hsia A.-P."/>
            <person name="Barbazuk W.B."/>
            <person name="Baucom R.S."/>
            <person name="Brutnell T.P."/>
            <person name="Carpita N.C."/>
            <person name="Chaparro C."/>
            <person name="Chia J.-M."/>
            <person name="Deragon J.-M."/>
            <person name="Estill J.C."/>
            <person name="Fu Y."/>
            <person name="Jeddeloh J.A."/>
            <person name="Han Y."/>
            <person name="Lee H."/>
            <person name="Li P."/>
            <person name="Lisch D.R."/>
            <person name="Liu S."/>
            <person name="Liu Z."/>
            <person name="Nagel D.H."/>
            <person name="McCann M.C."/>
            <person name="SanMiguel P."/>
            <person name="Myers A.M."/>
            <person name="Nettleton D."/>
            <person name="Nguyen J."/>
            <person name="Penning B.W."/>
            <person name="Ponnala L."/>
            <person name="Schneider K.L."/>
            <person name="Schwartz D.C."/>
            <person name="Sharma A."/>
            <person name="Soderlund C."/>
            <person name="Springer N.M."/>
            <person name="Sun Q."/>
            <person name="Wang H."/>
            <person name="Waterman M."/>
            <person name="Westerman R."/>
            <person name="Wolfgruber T.K."/>
            <person name="Yang L."/>
            <person name="Yu Y."/>
            <person name="Zhang L."/>
            <person name="Zhou S."/>
            <person name="Zhu Q."/>
            <person name="Bennetzen J.L."/>
            <person name="Dawe R.K."/>
            <person name="Jiang J."/>
            <person name="Jiang N."/>
            <person name="Presting G.G."/>
            <person name="Wessler S.R."/>
            <person name="Aluru S."/>
            <person name="Martienssen R.A."/>
            <person name="Clifton S.W."/>
            <person name="McCombie W.R."/>
            <person name="Wing R.A."/>
            <person name="Wilson R.K."/>
        </authorList>
    </citation>
    <scope>NUCLEOTIDE SEQUENCE [LARGE SCALE GENOMIC DNA]</scope>
    <source>
        <strain evidence="3">cv. B73</strain>
    </source>
</reference>
<feature type="compositionally biased region" description="Basic and acidic residues" evidence="1">
    <location>
        <begin position="98"/>
        <end position="108"/>
    </location>
</feature>
<keyword evidence="3" id="KW-1185">Reference proteome</keyword>
<feature type="compositionally biased region" description="Basic residues" evidence="1">
    <location>
        <begin position="49"/>
        <end position="58"/>
    </location>
</feature>
<dbReference type="AlphaFoldDB" id="A0A804NKH8"/>
<feature type="compositionally biased region" description="Polar residues" evidence="1">
    <location>
        <begin position="82"/>
        <end position="93"/>
    </location>
</feature>
<dbReference type="EnsemblPlants" id="Zm00001eb167330_T001">
    <property type="protein sequence ID" value="Zm00001eb167330_P001"/>
    <property type="gene ID" value="Zm00001eb167330"/>
</dbReference>
<sequence length="151" mass="16564">MKPLPKLTLISTYLLPCPTNHTPISIKNKLASFDPRRLNATTRIEPTRRSHRGLRSRQRWTSSGTAAPLRTSSGAPSAPTPRRSTTLDLTNQRRQSHHGPDRVRDRRGSRQGVAETAAWLLPPVARGVADSPAACGGVLRATDMIKDAIFL</sequence>
<dbReference type="InParanoid" id="A0A804NKH8"/>
<feature type="region of interest" description="Disordered" evidence="1">
    <location>
        <begin position="37"/>
        <end position="111"/>
    </location>
</feature>
<evidence type="ECO:0000313" key="3">
    <source>
        <dbReference type="Proteomes" id="UP000007305"/>
    </source>
</evidence>
<feature type="compositionally biased region" description="Polar residues" evidence="1">
    <location>
        <begin position="60"/>
        <end position="75"/>
    </location>
</feature>
<evidence type="ECO:0000313" key="2">
    <source>
        <dbReference type="EnsemblPlants" id="Zm00001eb167330_P001"/>
    </source>
</evidence>
<protein>
    <submittedName>
        <fullName evidence="2">Uncharacterized protein</fullName>
    </submittedName>
</protein>
<dbReference type="Gramene" id="Zm00001eb167330_T001">
    <property type="protein sequence ID" value="Zm00001eb167330_P001"/>
    <property type="gene ID" value="Zm00001eb167330"/>
</dbReference>
<organism evidence="2 3">
    <name type="scientific">Zea mays</name>
    <name type="common">Maize</name>
    <dbReference type="NCBI Taxonomy" id="4577"/>
    <lineage>
        <taxon>Eukaryota</taxon>
        <taxon>Viridiplantae</taxon>
        <taxon>Streptophyta</taxon>
        <taxon>Embryophyta</taxon>
        <taxon>Tracheophyta</taxon>
        <taxon>Spermatophyta</taxon>
        <taxon>Magnoliopsida</taxon>
        <taxon>Liliopsida</taxon>
        <taxon>Poales</taxon>
        <taxon>Poaceae</taxon>
        <taxon>PACMAD clade</taxon>
        <taxon>Panicoideae</taxon>
        <taxon>Andropogonodae</taxon>
        <taxon>Andropogoneae</taxon>
        <taxon>Tripsacinae</taxon>
        <taxon>Zea</taxon>
    </lineage>
</organism>
<proteinExistence type="predicted"/>
<evidence type="ECO:0000256" key="1">
    <source>
        <dbReference type="SAM" id="MobiDB-lite"/>
    </source>
</evidence>
<reference evidence="2" key="3">
    <citation type="submission" date="2021-05" db="UniProtKB">
        <authorList>
            <consortium name="EnsemblPlants"/>
        </authorList>
    </citation>
    <scope>IDENTIFICATION</scope>
    <source>
        <strain evidence="2">cv. B73</strain>
    </source>
</reference>
<accession>A0A804NKH8</accession>